<proteinExistence type="predicted"/>
<dbReference type="AlphaFoldDB" id="A0A8H7U9I1"/>
<dbReference type="EMBL" id="JAEPRA010000016">
    <property type="protein sequence ID" value="KAG2174680.1"/>
    <property type="molecule type" value="Genomic_DNA"/>
</dbReference>
<dbReference type="Proteomes" id="UP000612746">
    <property type="component" value="Unassembled WGS sequence"/>
</dbReference>
<gene>
    <name evidence="1" type="ORF">INT44_006944</name>
</gene>
<dbReference type="OrthoDB" id="126238at2759"/>
<protein>
    <submittedName>
        <fullName evidence="1">Uncharacterized protein</fullName>
    </submittedName>
</protein>
<organism evidence="1 2">
    <name type="scientific">Umbelopsis vinacea</name>
    <dbReference type="NCBI Taxonomy" id="44442"/>
    <lineage>
        <taxon>Eukaryota</taxon>
        <taxon>Fungi</taxon>
        <taxon>Fungi incertae sedis</taxon>
        <taxon>Mucoromycota</taxon>
        <taxon>Mucoromycotina</taxon>
        <taxon>Umbelopsidomycetes</taxon>
        <taxon>Umbelopsidales</taxon>
        <taxon>Umbelopsidaceae</taxon>
        <taxon>Umbelopsis</taxon>
    </lineage>
</organism>
<sequence>MPSDAAAIQNLQYRTPAGGENFIKRLRTGSCRALEGGAVAIENESNLYLQLFQDNKCSNAVAAVEPGKEWIGQDISYSLKGSSQAPPTVDYANKTVTAESLQ</sequence>
<name>A0A8H7U9I1_9FUNG</name>
<comment type="caution">
    <text evidence="1">The sequence shown here is derived from an EMBL/GenBank/DDBJ whole genome shotgun (WGS) entry which is preliminary data.</text>
</comment>
<keyword evidence="2" id="KW-1185">Reference proteome</keyword>
<reference evidence="1" key="1">
    <citation type="submission" date="2020-12" db="EMBL/GenBank/DDBJ databases">
        <title>Metabolic potential, ecology and presence of endohyphal bacteria is reflected in genomic diversity of Mucoromycotina.</title>
        <authorList>
            <person name="Muszewska A."/>
            <person name="Okrasinska A."/>
            <person name="Steczkiewicz K."/>
            <person name="Drgas O."/>
            <person name="Orlowska M."/>
            <person name="Perlinska-Lenart U."/>
            <person name="Aleksandrzak-Piekarczyk T."/>
            <person name="Szatraj K."/>
            <person name="Zielenkiewicz U."/>
            <person name="Pilsyk S."/>
            <person name="Malc E."/>
            <person name="Mieczkowski P."/>
            <person name="Kruszewska J.S."/>
            <person name="Biernat P."/>
            <person name="Pawlowska J."/>
        </authorList>
    </citation>
    <scope>NUCLEOTIDE SEQUENCE</scope>
    <source>
        <strain evidence="1">WA0000051536</strain>
    </source>
</reference>
<evidence type="ECO:0000313" key="1">
    <source>
        <dbReference type="EMBL" id="KAG2174680.1"/>
    </source>
</evidence>
<accession>A0A8H7U9I1</accession>
<evidence type="ECO:0000313" key="2">
    <source>
        <dbReference type="Proteomes" id="UP000612746"/>
    </source>
</evidence>